<evidence type="ECO:0000313" key="2">
    <source>
        <dbReference type="EMBL" id="ERH25271.1"/>
    </source>
</evidence>
<organism evidence="2 3">
    <name type="scientific">Actinomyces johnsonii F0542</name>
    <dbReference type="NCBI Taxonomy" id="1321818"/>
    <lineage>
        <taxon>Bacteria</taxon>
        <taxon>Bacillati</taxon>
        <taxon>Actinomycetota</taxon>
        <taxon>Actinomycetes</taxon>
        <taxon>Actinomycetales</taxon>
        <taxon>Actinomycetaceae</taxon>
        <taxon>Actinomyces</taxon>
    </lineage>
</organism>
<accession>U1QTJ9</accession>
<comment type="caution">
    <text evidence="2">The sequence shown here is derived from an EMBL/GenBank/DDBJ whole genome shotgun (WGS) entry which is preliminary data.</text>
</comment>
<dbReference type="PATRIC" id="fig|1321818.3.peg.533"/>
<dbReference type="AlphaFoldDB" id="U1QTJ9"/>
<dbReference type="Proteomes" id="UP000016536">
    <property type="component" value="Unassembled WGS sequence"/>
</dbReference>
<dbReference type="EMBL" id="AWSE01000028">
    <property type="protein sequence ID" value="ERH25271.1"/>
    <property type="molecule type" value="Genomic_DNA"/>
</dbReference>
<protein>
    <submittedName>
        <fullName evidence="2">Uncharacterized protein</fullName>
    </submittedName>
</protein>
<evidence type="ECO:0000256" key="1">
    <source>
        <dbReference type="SAM" id="MobiDB-lite"/>
    </source>
</evidence>
<reference evidence="2 3" key="1">
    <citation type="submission" date="2013-08" db="EMBL/GenBank/DDBJ databases">
        <authorList>
            <person name="Weinstock G."/>
            <person name="Sodergren E."/>
            <person name="Wylie T."/>
            <person name="Fulton L."/>
            <person name="Fulton R."/>
            <person name="Fronick C."/>
            <person name="O'Laughlin M."/>
            <person name="Godfrey J."/>
            <person name="Miner T."/>
            <person name="Herter B."/>
            <person name="Appelbaum E."/>
            <person name="Cordes M."/>
            <person name="Lek S."/>
            <person name="Wollam A."/>
            <person name="Pepin K.H."/>
            <person name="Palsikar V.B."/>
            <person name="Mitreva M."/>
            <person name="Wilson R.K."/>
        </authorList>
    </citation>
    <scope>NUCLEOTIDE SEQUENCE [LARGE SCALE GENOMIC DNA]</scope>
    <source>
        <strain evidence="2 3">F0542</strain>
    </source>
</reference>
<sequence length="73" mass="7791">MPEAFRHNHPFLAAGTNSSPDGRARWDTPFPTVAARSRSRDAVGPGHCGAASRIRPESGRIPSRRGGGHSTSR</sequence>
<feature type="region of interest" description="Disordered" evidence="1">
    <location>
        <begin position="1"/>
        <end position="73"/>
    </location>
</feature>
<dbReference type="HOGENOM" id="CLU_2696207_0_0_11"/>
<evidence type="ECO:0000313" key="3">
    <source>
        <dbReference type="Proteomes" id="UP000016536"/>
    </source>
</evidence>
<feature type="compositionally biased region" description="Basic residues" evidence="1">
    <location>
        <begin position="62"/>
        <end position="73"/>
    </location>
</feature>
<name>U1QTJ9_9ACTO</name>
<keyword evidence="3" id="KW-1185">Reference proteome</keyword>
<proteinExistence type="predicted"/>
<gene>
    <name evidence="2" type="ORF">HMPREF1979_00643</name>
</gene>